<dbReference type="RefSeq" id="WP_085092788.1">
    <property type="nucleotide sequence ID" value="NZ_JACKRW010000502.1"/>
</dbReference>
<dbReference type="AlphaFoldDB" id="A0A1X1RK81"/>
<reference evidence="1 2" key="1">
    <citation type="submission" date="2016-01" db="EMBL/GenBank/DDBJ databases">
        <title>The new phylogeny of the genus Mycobacterium.</title>
        <authorList>
            <person name="Tarcisio F."/>
            <person name="Conor M."/>
            <person name="Antonella G."/>
            <person name="Elisabetta G."/>
            <person name="Giulia F.S."/>
            <person name="Sara T."/>
            <person name="Anna F."/>
            <person name="Clotilde B."/>
            <person name="Roberto B."/>
            <person name="Veronica D.S."/>
            <person name="Fabio R."/>
            <person name="Monica P."/>
            <person name="Olivier J."/>
            <person name="Enrico T."/>
            <person name="Nicola S."/>
        </authorList>
    </citation>
    <scope>NUCLEOTIDE SEQUENCE [LARGE SCALE GENOMIC DNA]</scope>
    <source>
        <strain evidence="1 2">DSM 44179</strain>
    </source>
</reference>
<protein>
    <submittedName>
        <fullName evidence="1">Uncharacterized protein</fullName>
    </submittedName>
</protein>
<evidence type="ECO:0000313" key="1">
    <source>
        <dbReference type="EMBL" id="ORV08045.1"/>
    </source>
</evidence>
<keyword evidence="2" id="KW-1185">Reference proteome</keyword>
<organism evidence="1 2">
    <name type="scientific">Mycolicibacterium fallax</name>
    <name type="common">Mycobacterium fallax</name>
    <dbReference type="NCBI Taxonomy" id="1793"/>
    <lineage>
        <taxon>Bacteria</taxon>
        <taxon>Bacillati</taxon>
        <taxon>Actinomycetota</taxon>
        <taxon>Actinomycetes</taxon>
        <taxon>Mycobacteriales</taxon>
        <taxon>Mycobacteriaceae</taxon>
        <taxon>Mycolicibacterium</taxon>
    </lineage>
</organism>
<dbReference type="STRING" id="1793.AWC04_02555"/>
<accession>A0A1X1RK81</accession>
<gene>
    <name evidence="1" type="ORF">AWC04_02555</name>
</gene>
<sequence length="99" mass="10967">MSDSYWRTYEQCLDEVAAAARTVDDLIGILNVHYAPSAGDAFFPGGADRTLLDALRQAGWRVVWMEAHYYYAARQPEGTDGITFIEGDVERGISAPPHC</sequence>
<comment type="caution">
    <text evidence="1">The sequence shown here is derived from an EMBL/GenBank/DDBJ whole genome shotgun (WGS) entry which is preliminary data.</text>
</comment>
<dbReference type="Proteomes" id="UP000193484">
    <property type="component" value="Unassembled WGS sequence"/>
</dbReference>
<proteinExistence type="predicted"/>
<evidence type="ECO:0000313" key="2">
    <source>
        <dbReference type="Proteomes" id="UP000193484"/>
    </source>
</evidence>
<dbReference type="EMBL" id="LQOJ01000017">
    <property type="protein sequence ID" value="ORV08045.1"/>
    <property type="molecule type" value="Genomic_DNA"/>
</dbReference>
<name>A0A1X1RK81_MYCFA</name>
<dbReference type="OrthoDB" id="4235082at2"/>